<protein>
    <recommendedName>
        <fullName evidence="4">Integral membrane protein</fullName>
    </recommendedName>
</protein>
<dbReference type="OrthoDB" id="4774469at2"/>
<organism evidence="2 3">
    <name type="scientific">Phycicoccus elongatus Lp2</name>
    <dbReference type="NCBI Taxonomy" id="1193181"/>
    <lineage>
        <taxon>Bacteria</taxon>
        <taxon>Bacillati</taxon>
        <taxon>Actinomycetota</taxon>
        <taxon>Actinomycetes</taxon>
        <taxon>Micrococcales</taxon>
        <taxon>Intrasporangiaceae</taxon>
        <taxon>Phycicoccus</taxon>
    </lineage>
</organism>
<evidence type="ECO:0008006" key="4">
    <source>
        <dbReference type="Google" id="ProtNLM"/>
    </source>
</evidence>
<dbReference type="InterPro" id="IPR019662">
    <property type="entry name" value="DUF2516"/>
</dbReference>
<dbReference type="EMBL" id="CAIZ01000162">
    <property type="protein sequence ID" value="CCH71306.1"/>
    <property type="molecule type" value="Genomic_DNA"/>
</dbReference>
<evidence type="ECO:0000313" key="3">
    <source>
        <dbReference type="Proteomes" id="UP000013167"/>
    </source>
</evidence>
<dbReference type="AlphaFoldDB" id="N0E5F6"/>
<evidence type="ECO:0000313" key="2">
    <source>
        <dbReference type="EMBL" id="CCH71306.1"/>
    </source>
</evidence>
<dbReference type="RefSeq" id="WP_010851135.1">
    <property type="nucleotide sequence ID" value="NZ_HF570956.1"/>
</dbReference>
<feature type="transmembrane region" description="Helical" evidence="1">
    <location>
        <begin position="6"/>
        <end position="28"/>
    </location>
</feature>
<feature type="transmembrane region" description="Helical" evidence="1">
    <location>
        <begin position="49"/>
        <end position="82"/>
    </location>
</feature>
<keyword evidence="1" id="KW-0812">Transmembrane</keyword>
<proteinExistence type="predicted"/>
<dbReference type="eggNOG" id="ENOG5033BDI">
    <property type="taxonomic scope" value="Bacteria"/>
</dbReference>
<sequence>MNVIGQFQTYIAMGLGLAALGLEAWAFVDALRRRPDAFVAADKRTKGFWLAVTGVALAVGFVTFTSIVGMLGLLAVIAAGVYLADVKPALDRVMGKGRSDGPYGPW</sequence>
<dbReference type="Pfam" id="PF10724">
    <property type="entry name" value="DUF2516"/>
    <property type="match status" value="1"/>
</dbReference>
<dbReference type="HOGENOM" id="CLU_135072_3_0_11"/>
<dbReference type="STRING" id="1193181.BN10_890015"/>
<comment type="caution">
    <text evidence="2">The sequence shown here is derived from an EMBL/GenBank/DDBJ whole genome shotgun (WGS) entry which is preliminary data.</text>
</comment>
<keyword evidence="1" id="KW-1133">Transmembrane helix</keyword>
<reference evidence="2 3" key="1">
    <citation type="journal article" date="2013" name="ISME J.">
        <title>A metabolic model for members of the genus Tetrasphaera involved in enhanced biological phosphorus removal.</title>
        <authorList>
            <person name="Kristiansen R."/>
            <person name="Nguyen H.T.T."/>
            <person name="Saunders A.M."/>
            <person name="Nielsen J.L."/>
            <person name="Wimmer R."/>
            <person name="Le V.Q."/>
            <person name="McIlroy S.J."/>
            <person name="Petrovski S."/>
            <person name="Seviour R.J."/>
            <person name="Calteau A."/>
            <person name="Nielsen K.L."/>
            <person name="Nielsen P.H."/>
        </authorList>
    </citation>
    <scope>NUCLEOTIDE SEQUENCE [LARGE SCALE GENOMIC DNA]</scope>
    <source>
        <strain evidence="2 3">Lp2</strain>
    </source>
</reference>
<gene>
    <name evidence="2" type="ORF">BN10_890015</name>
</gene>
<keyword evidence="3" id="KW-1185">Reference proteome</keyword>
<accession>N0E5F6</accession>
<evidence type="ECO:0000256" key="1">
    <source>
        <dbReference type="SAM" id="Phobius"/>
    </source>
</evidence>
<keyword evidence="1" id="KW-0472">Membrane</keyword>
<dbReference type="Proteomes" id="UP000013167">
    <property type="component" value="Unassembled WGS sequence"/>
</dbReference>
<name>N0E5F6_9MICO</name>